<name>A0ABQ4ZAM7_9ASTR</name>
<organism evidence="1 2">
    <name type="scientific">Tanacetum coccineum</name>
    <dbReference type="NCBI Taxonomy" id="301880"/>
    <lineage>
        <taxon>Eukaryota</taxon>
        <taxon>Viridiplantae</taxon>
        <taxon>Streptophyta</taxon>
        <taxon>Embryophyta</taxon>
        <taxon>Tracheophyta</taxon>
        <taxon>Spermatophyta</taxon>
        <taxon>Magnoliopsida</taxon>
        <taxon>eudicotyledons</taxon>
        <taxon>Gunneridae</taxon>
        <taxon>Pentapetalae</taxon>
        <taxon>asterids</taxon>
        <taxon>campanulids</taxon>
        <taxon>Asterales</taxon>
        <taxon>Asteraceae</taxon>
        <taxon>Asteroideae</taxon>
        <taxon>Anthemideae</taxon>
        <taxon>Anthemidinae</taxon>
        <taxon>Tanacetum</taxon>
    </lineage>
</organism>
<evidence type="ECO:0000313" key="2">
    <source>
        <dbReference type="Proteomes" id="UP001151760"/>
    </source>
</evidence>
<evidence type="ECO:0000313" key="1">
    <source>
        <dbReference type="EMBL" id="GJS86052.1"/>
    </source>
</evidence>
<dbReference type="Proteomes" id="UP001151760">
    <property type="component" value="Unassembled WGS sequence"/>
</dbReference>
<dbReference type="EMBL" id="BQNB010011095">
    <property type="protein sequence ID" value="GJS86052.1"/>
    <property type="molecule type" value="Genomic_DNA"/>
</dbReference>
<accession>A0ABQ4ZAM7</accession>
<feature type="non-terminal residue" evidence="1">
    <location>
        <position position="86"/>
    </location>
</feature>
<gene>
    <name evidence="1" type="ORF">Tco_0752593</name>
</gene>
<keyword evidence="2" id="KW-1185">Reference proteome</keyword>
<reference evidence="1" key="2">
    <citation type="submission" date="2022-01" db="EMBL/GenBank/DDBJ databases">
        <authorList>
            <person name="Yamashiro T."/>
            <person name="Shiraishi A."/>
            <person name="Satake H."/>
            <person name="Nakayama K."/>
        </authorList>
    </citation>
    <scope>NUCLEOTIDE SEQUENCE</scope>
</reference>
<reference evidence="1" key="1">
    <citation type="journal article" date="2022" name="Int. J. Mol. Sci.">
        <title>Draft Genome of Tanacetum Coccineum: Genomic Comparison of Closely Related Tanacetum-Family Plants.</title>
        <authorList>
            <person name="Yamashiro T."/>
            <person name="Shiraishi A."/>
            <person name="Nakayama K."/>
            <person name="Satake H."/>
        </authorList>
    </citation>
    <scope>NUCLEOTIDE SEQUENCE</scope>
</reference>
<sequence>MITTSTEGRSETSTVKVFVSSQLVRVGHLASLLSQVLDGALDSNVKSTLFHLIIKDVYGWSRDTCRGHYIGNEAHAVLDIQISPNL</sequence>
<proteinExistence type="predicted"/>
<protein>
    <submittedName>
        <fullName evidence="1">Uncharacterized protein</fullName>
    </submittedName>
</protein>
<comment type="caution">
    <text evidence="1">The sequence shown here is derived from an EMBL/GenBank/DDBJ whole genome shotgun (WGS) entry which is preliminary data.</text>
</comment>